<feature type="domain" description="Fe/B12 periplasmic-binding" evidence="3">
    <location>
        <begin position="60"/>
        <end position="315"/>
    </location>
</feature>
<dbReference type="SUPFAM" id="SSF53807">
    <property type="entry name" value="Helical backbone' metal receptor"/>
    <property type="match status" value="1"/>
</dbReference>
<protein>
    <submittedName>
        <fullName evidence="4">Cobalamin-binding protein</fullName>
    </submittedName>
</protein>
<evidence type="ECO:0000256" key="2">
    <source>
        <dbReference type="SAM" id="Phobius"/>
    </source>
</evidence>
<dbReference type="PROSITE" id="PS50983">
    <property type="entry name" value="FE_B12_PBP"/>
    <property type="match status" value="1"/>
</dbReference>
<dbReference type="Proteomes" id="UP001528823">
    <property type="component" value="Unassembled WGS sequence"/>
</dbReference>
<keyword evidence="2" id="KW-0812">Transmembrane</keyword>
<dbReference type="InterPro" id="IPR054828">
    <property type="entry name" value="Vit_B12_bind_prot"/>
</dbReference>
<keyword evidence="2" id="KW-0472">Membrane</keyword>
<evidence type="ECO:0000313" key="4">
    <source>
        <dbReference type="EMBL" id="MDE1465437.1"/>
    </source>
</evidence>
<dbReference type="NCBIfam" id="NF038402">
    <property type="entry name" value="TroA_like"/>
    <property type="match status" value="1"/>
</dbReference>
<dbReference type="Pfam" id="PF01497">
    <property type="entry name" value="Peripla_BP_2"/>
    <property type="match status" value="1"/>
</dbReference>
<keyword evidence="5" id="KW-1185">Reference proteome</keyword>
<keyword evidence="1" id="KW-0732">Signal</keyword>
<evidence type="ECO:0000256" key="1">
    <source>
        <dbReference type="ARBA" id="ARBA00022729"/>
    </source>
</evidence>
<dbReference type="EMBL" id="JAPMOU010000063">
    <property type="protein sequence ID" value="MDE1465437.1"/>
    <property type="molecule type" value="Genomic_DNA"/>
</dbReference>
<dbReference type="InterPro" id="IPR050902">
    <property type="entry name" value="ABC_Transporter_SBP"/>
</dbReference>
<dbReference type="InterPro" id="IPR002491">
    <property type="entry name" value="ABC_transptr_periplasmic_BD"/>
</dbReference>
<keyword evidence="2" id="KW-1133">Transmembrane helix</keyword>
<proteinExistence type="predicted"/>
<evidence type="ECO:0000313" key="5">
    <source>
        <dbReference type="Proteomes" id="UP001528823"/>
    </source>
</evidence>
<dbReference type="PANTHER" id="PTHR30535:SF34">
    <property type="entry name" value="MOLYBDATE-BINDING PROTEIN MOLA"/>
    <property type="match status" value="1"/>
</dbReference>
<accession>A0ABT5UGJ3</accession>
<comment type="caution">
    <text evidence="4">The sequence shown here is derived from an EMBL/GenBank/DDBJ whole genome shotgun (WGS) entry which is preliminary data.</text>
</comment>
<gene>
    <name evidence="4" type="ORF">ORQ98_26070</name>
</gene>
<feature type="transmembrane region" description="Helical" evidence="2">
    <location>
        <begin position="12"/>
        <end position="30"/>
    </location>
</feature>
<dbReference type="CDD" id="cd01144">
    <property type="entry name" value="BtuF"/>
    <property type="match status" value="1"/>
</dbReference>
<reference evidence="4 5" key="1">
    <citation type="submission" date="2022-11" db="EMBL/GenBank/DDBJ databases">
        <title>Spartinivicinus poritis sp. nov., isolated from scleractinian coral Porites lutea.</title>
        <authorList>
            <person name="Zhang G."/>
            <person name="Cai L."/>
            <person name="Wei Q."/>
        </authorList>
    </citation>
    <scope>NUCLEOTIDE SEQUENCE [LARGE SCALE GENOMIC DNA]</scope>
    <source>
        <strain evidence="4 5">A2-2</strain>
    </source>
</reference>
<dbReference type="RefSeq" id="WP_274691744.1">
    <property type="nucleotide sequence ID" value="NZ_JAPMOU010000063.1"/>
</dbReference>
<dbReference type="Gene3D" id="3.40.50.1980">
    <property type="entry name" value="Nitrogenase molybdenum iron protein domain"/>
    <property type="match status" value="2"/>
</dbReference>
<sequence length="315" mass="34576">MSIKYYGRFKELVSYLLTGVVGIGMFFWVATYSSQLSASTVIAVKDDAQQWVKLSSPAKRIISLAPHTTELLFAAGAGDKVVGVISYSNYPTQAKQITQVGRFDAIAVETIISLQPDLIVAWRSGNANAGIQTLQRQGYPIYFSEPTRLIAIPEQLEALGKLAGVEETANRAAEKFRQRLKKIHTQYSTKKNQQKKQPTVFFLVSQTPLMTVNKNHIINDVISSCGGVNPFADLAPLIPIISIEQLLVTSPSVVVAPSSAQQNGWSAQLKQLPAIQQNQVIYLEADHILRPTPRILLAMQSLCEQLSAIGLLVDK</sequence>
<organism evidence="4 5">
    <name type="scientific">Spartinivicinus poritis</name>
    <dbReference type="NCBI Taxonomy" id="2994640"/>
    <lineage>
        <taxon>Bacteria</taxon>
        <taxon>Pseudomonadati</taxon>
        <taxon>Pseudomonadota</taxon>
        <taxon>Gammaproteobacteria</taxon>
        <taxon>Oceanospirillales</taxon>
        <taxon>Zooshikellaceae</taxon>
        <taxon>Spartinivicinus</taxon>
    </lineage>
</organism>
<name>A0ABT5UGJ3_9GAMM</name>
<dbReference type="PANTHER" id="PTHR30535">
    <property type="entry name" value="VITAMIN B12-BINDING PROTEIN"/>
    <property type="match status" value="1"/>
</dbReference>
<evidence type="ECO:0000259" key="3">
    <source>
        <dbReference type="PROSITE" id="PS50983"/>
    </source>
</evidence>